<reference evidence="2" key="1">
    <citation type="submission" date="2012-05" db="EMBL/GenBank/DDBJ databases">
        <authorList>
            <person name="Krishnakumar V."/>
            <person name="Cheung F."/>
            <person name="Xiao Y."/>
            <person name="Chan A."/>
            <person name="Moskal W.A."/>
            <person name="Town C.D."/>
        </authorList>
    </citation>
    <scope>NUCLEOTIDE SEQUENCE</scope>
</reference>
<protein>
    <submittedName>
        <fullName evidence="2">Uncharacterized protein</fullName>
    </submittedName>
</protein>
<name>I3T267_MEDTR</name>
<dbReference type="AlphaFoldDB" id="I3T267"/>
<organism evidence="2">
    <name type="scientific">Medicago truncatula</name>
    <name type="common">Barrel medic</name>
    <name type="synonym">Medicago tribuloides</name>
    <dbReference type="NCBI Taxonomy" id="3880"/>
    <lineage>
        <taxon>Eukaryota</taxon>
        <taxon>Viridiplantae</taxon>
        <taxon>Streptophyta</taxon>
        <taxon>Embryophyta</taxon>
        <taxon>Tracheophyta</taxon>
        <taxon>Spermatophyta</taxon>
        <taxon>Magnoliopsida</taxon>
        <taxon>eudicotyledons</taxon>
        <taxon>Gunneridae</taxon>
        <taxon>Pentapetalae</taxon>
        <taxon>rosids</taxon>
        <taxon>fabids</taxon>
        <taxon>Fabales</taxon>
        <taxon>Fabaceae</taxon>
        <taxon>Papilionoideae</taxon>
        <taxon>50 kb inversion clade</taxon>
        <taxon>NPAAA clade</taxon>
        <taxon>Hologalegina</taxon>
        <taxon>IRL clade</taxon>
        <taxon>Trifolieae</taxon>
        <taxon>Medicago</taxon>
    </lineage>
</organism>
<evidence type="ECO:0000313" key="2">
    <source>
        <dbReference type="EMBL" id="AFK46609.1"/>
    </source>
</evidence>
<accession>I3T267</accession>
<feature type="region of interest" description="Disordered" evidence="1">
    <location>
        <begin position="1"/>
        <end position="27"/>
    </location>
</feature>
<evidence type="ECO:0000256" key="1">
    <source>
        <dbReference type="SAM" id="MobiDB-lite"/>
    </source>
</evidence>
<proteinExistence type="evidence at transcript level"/>
<dbReference type="EMBL" id="BT146815">
    <property type="protein sequence ID" value="AFK46609.1"/>
    <property type="molecule type" value="mRNA"/>
</dbReference>
<sequence>MAPVFRLPSPPVDDVTARSSHGNGIPSKRLYIPPCPWVVPTR</sequence>